<dbReference type="Proteomes" id="UP000297245">
    <property type="component" value="Unassembled WGS sequence"/>
</dbReference>
<accession>A0A4V6T5J6</accession>
<dbReference type="InterPro" id="IPR002938">
    <property type="entry name" value="FAD-bd"/>
</dbReference>
<evidence type="ECO:0000256" key="3">
    <source>
        <dbReference type="ARBA" id="ARBA00022827"/>
    </source>
</evidence>
<dbReference type="InterPro" id="IPR036188">
    <property type="entry name" value="FAD/NAD-bd_sf"/>
</dbReference>
<dbReference type="PRINTS" id="PR00420">
    <property type="entry name" value="RNGMNOXGNASE"/>
</dbReference>
<gene>
    <name evidence="7" type="ORF">K435DRAFT_794144</name>
</gene>
<evidence type="ECO:0000256" key="2">
    <source>
        <dbReference type="ARBA" id="ARBA00022630"/>
    </source>
</evidence>
<name>A0A4V6T5J6_DENBC</name>
<dbReference type="SUPFAM" id="SSF51905">
    <property type="entry name" value="FAD/NAD(P)-binding domain"/>
    <property type="match status" value="1"/>
</dbReference>
<evidence type="ECO:0000313" key="8">
    <source>
        <dbReference type="Proteomes" id="UP000297245"/>
    </source>
</evidence>
<keyword evidence="8" id="KW-1185">Reference proteome</keyword>
<evidence type="ECO:0000256" key="1">
    <source>
        <dbReference type="ARBA" id="ARBA00007992"/>
    </source>
</evidence>
<dbReference type="OrthoDB" id="5428495at2759"/>
<dbReference type="InterPro" id="IPR050493">
    <property type="entry name" value="FAD-dep_Monooxygenase_BioMet"/>
</dbReference>
<evidence type="ECO:0000259" key="6">
    <source>
        <dbReference type="Pfam" id="PF01494"/>
    </source>
</evidence>
<organism evidence="7 8">
    <name type="scientific">Dendrothele bispora (strain CBS 962.96)</name>
    <dbReference type="NCBI Taxonomy" id="1314807"/>
    <lineage>
        <taxon>Eukaryota</taxon>
        <taxon>Fungi</taxon>
        <taxon>Dikarya</taxon>
        <taxon>Basidiomycota</taxon>
        <taxon>Agaricomycotina</taxon>
        <taxon>Agaricomycetes</taxon>
        <taxon>Agaricomycetidae</taxon>
        <taxon>Agaricales</taxon>
        <taxon>Agaricales incertae sedis</taxon>
        <taxon>Dendrothele</taxon>
    </lineage>
</organism>
<dbReference type="GO" id="GO:0071949">
    <property type="term" value="F:FAD binding"/>
    <property type="evidence" value="ECO:0007669"/>
    <property type="project" value="InterPro"/>
</dbReference>
<evidence type="ECO:0000256" key="4">
    <source>
        <dbReference type="ARBA" id="ARBA00023002"/>
    </source>
</evidence>
<evidence type="ECO:0000313" key="7">
    <source>
        <dbReference type="EMBL" id="THV00506.1"/>
    </source>
</evidence>
<dbReference type="Pfam" id="PF01494">
    <property type="entry name" value="FAD_binding_3"/>
    <property type="match status" value="1"/>
</dbReference>
<keyword evidence="5" id="KW-0503">Monooxygenase</keyword>
<protein>
    <submittedName>
        <fullName evidence="7">FAD/NAD(P)-binding domain-containing protein</fullName>
    </submittedName>
</protein>
<comment type="similarity">
    <text evidence="1">Belongs to the paxM FAD-dependent monooxygenase family.</text>
</comment>
<dbReference type="EMBL" id="ML179103">
    <property type="protein sequence ID" value="THV00506.1"/>
    <property type="molecule type" value="Genomic_DNA"/>
</dbReference>
<dbReference type="PANTHER" id="PTHR13789">
    <property type="entry name" value="MONOOXYGENASE"/>
    <property type="match status" value="1"/>
</dbReference>
<keyword evidence="2" id="KW-0285">Flavoprotein</keyword>
<dbReference type="AlphaFoldDB" id="A0A4V6T5J6"/>
<keyword evidence="3" id="KW-0274">FAD</keyword>
<keyword evidence="4" id="KW-0560">Oxidoreductase</keyword>
<feature type="domain" description="FAD-binding" evidence="6">
    <location>
        <begin position="14"/>
        <end position="359"/>
    </location>
</feature>
<dbReference type="GO" id="GO:0004497">
    <property type="term" value="F:monooxygenase activity"/>
    <property type="evidence" value="ECO:0007669"/>
    <property type="project" value="UniProtKB-KW"/>
</dbReference>
<dbReference type="Gene3D" id="3.50.50.60">
    <property type="entry name" value="FAD/NAD(P)-binding domain"/>
    <property type="match status" value="1"/>
</dbReference>
<evidence type="ECO:0000256" key="5">
    <source>
        <dbReference type="ARBA" id="ARBA00023033"/>
    </source>
</evidence>
<reference evidence="7 8" key="1">
    <citation type="journal article" date="2019" name="Nat. Ecol. Evol.">
        <title>Megaphylogeny resolves global patterns of mushroom evolution.</title>
        <authorList>
            <person name="Varga T."/>
            <person name="Krizsan K."/>
            <person name="Foldi C."/>
            <person name="Dima B."/>
            <person name="Sanchez-Garcia M."/>
            <person name="Sanchez-Ramirez S."/>
            <person name="Szollosi G.J."/>
            <person name="Szarkandi J.G."/>
            <person name="Papp V."/>
            <person name="Albert L."/>
            <person name="Andreopoulos W."/>
            <person name="Angelini C."/>
            <person name="Antonin V."/>
            <person name="Barry K.W."/>
            <person name="Bougher N.L."/>
            <person name="Buchanan P."/>
            <person name="Buyck B."/>
            <person name="Bense V."/>
            <person name="Catcheside P."/>
            <person name="Chovatia M."/>
            <person name="Cooper J."/>
            <person name="Damon W."/>
            <person name="Desjardin D."/>
            <person name="Finy P."/>
            <person name="Geml J."/>
            <person name="Haridas S."/>
            <person name="Hughes K."/>
            <person name="Justo A."/>
            <person name="Karasinski D."/>
            <person name="Kautmanova I."/>
            <person name="Kiss B."/>
            <person name="Kocsube S."/>
            <person name="Kotiranta H."/>
            <person name="LaButti K.M."/>
            <person name="Lechner B.E."/>
            <person name="Liimatainen K."/>
            <person name="Lipzen A."/>
            <person name="Lukacs Z."/>
            <person name="Mihaltcheva S."/>
            <person name="Morgado L.N."/>
            <person name="Niskanen T."/>
            <person name="Noordeloos M.E."/>
            <person name="Ohm R.A."/>
            <person name="Ortiz-Santana B."/>
            <person name="Ovrebo C."/>
            <person name="Racz N."/>
            <person name="Riley R."/>
            <person name="Savchenko A."/>
            <person name="Shiryaev A."/>
            <person name="Soop K."/>
            <person name="Spirin V."/>
            <person name="Szebenyi C."/>
            <person name="Tomsovsky M."/>
            <person name="Tulloss R.E."/>
            <person name="Uehling J."/>
            <person name="Grigoriev I.V."/>
            <person name="Vagvolgyi C."/>
            <person name="Papp T."/>
            <person name="Martin F.M."/>
            <person name="Miettinen O."/>
            <person name="Hibbett D.S."/>
            <person name="Nagy L.G."/>
        </authorList>
    </citation>
    <scope>NUCLEOTIDE SEQUENCE [LARGE SCALE GENOMIC DNA]</scope>
    <source>
        <strain evidence="7 8">CBS 962.96</strain>
    </source>
</reference>
<proteinExistence type="inferred from homology"/>
<sequence length="433" mass="48611">MAENENLNCTLTFAIVGGSIGGLSTAYFLAQAGHKTIVLEKQNKQYFLTQKFTGLRIPPNLTLLLHEIPGMADLLTGRGTPSTGFTLHQGETFELIGQLIYSEKIISDLGNVGYRIPYTDIWRHLYDLCTSHSVEFLFDFEVNAVVCGKTLTDQTKVLSSLKQEVVCDMVVAADGHNSFAREIIMNQPNDIDTERDEIDIENDNIGSSQFSELDSWDRLSIAPQLMQEDPALSSLLESSWEGTDQYGLNIYYSDKNHISYDAGWDPEKLDSISVKEISSIEREPRSQNPVNLSSYTDVTNHLVLIGDAVHAALVNGLYNTALAVEDAFVLGFLFSKLKSVAQIPNLLTGYNDIRKARTRMIREVQLGIFHTLSLPPGPQQDARNQAFGQTLHQDDVNDEILAQLWNHHISTCSYNAKDAVEEWWHNWGTFYRE</sequence>
<dbReference type="PANTHER" id="PTHR13789:SF147">
    <property type="entry name" value="PUTATIVE (AFU_ORTHOLOGUE AFUA_2G01950)-RELATED"/>
    <property type="match status" value="1"/>
</dbReference>